<feature type="region of interest" description="Disordered" evidence="2">
    <location>
        <begin position="279"/>
        <end position="308"/>
    </location>
</feature>
<keyword evidence="4" id="KW-1185">Reference proteome</keyword>
<dbReference type="PANTHER" id="PTHR35119:SF1">
    <property type="entry name" value="PROTEIN POLYCHOME"/>
    <property type="match status" value="1"/>
</dbReference>
<dbReference type="AlphaFoldDB" id="A0A5J9V1T7"/>
<keyword evidence="1" id="KW-0175">Coiled coil</keyword>
<feature type="non-terminal residue" evidence="3">
    <location>
        <position position="1"/>
    </location>
</feature>
<dbReference type="GO" id="GO:0005634">
    <property type="term" value="C:nucleus"/>
    <property type="evidence" value="ECO:0007669"/>
    <property type="project" value="InterPro"/>
</dbReference>
<feature type="region of interest" description="Disordered" evidence="2">
    <location>
        <begin position="178"/>
        <end position="206"/>
    </location>
</feature>
<organism evidence="3 4">
    <name type="scientific">Eragrostis curvula</name>
    <name type="common">weeping love grass</name>
    <dbReference type="NCBI Taxonomy" id="38414"/>
    <lineage>
        <taxon>Eukaryota</taxon>
        <taxon>Viridiplantae</taxon>
        <taxon>Streptophyta</taxon>
        <taxon>Embryophyta</taxon>
        <taxon>Tracheophyta</taxon>
        <taxon>Spermatophyta</taxon>
        <taxon>Magnoliopsida</taxon>
        <taxon>Liliopsida</taxon>
        <taxon>Poales</taxon>
        <taxon>Poaceae</taxon>
        <taxon>PACMAD clade</taxon>
        <taxon>Chloridoideae</taxon>
        <taxon>Eragrostideae</taxon>
        <taxon>Eragrostidinae</taxon>
        <taxon>Eragrostis</taxon>
    </lineage>
</organism>
<comment type="caution">
    <text evidence="3">The sequence shown here is derived from an EMBL/GenBank/DDBJ whole genome shotgun (WGS) entry which is preliminary data.</text>
</comment>
<gene>
    <name evidence="3" type="ORF">EJB05_21050</name>
</gene>
<evidence type="ECO:0000313" key="3">
    <source>
        <dbReference type="EMBL" id="TVU29484.1"/>
    </source>
</evidence>
<dbReference type="EMBL" id="RWGY01000011">
    <property type="protein sequence ID" value="TVU29484.1"/>
    <property type="molecule type" value="Genomic_DNA"/>
</dbReference>
<feature type="region of interest" description="Disordered" evidence="2">
    <location>
        <begin position="36"/>
        <end position="67"/>
    </location>
</feature>
<evidence type="ECO:0000256" key="2">
    <source>
        <dbReference type="SAM" id="MobiDB-lite"/>
    </source>
</evidence>
<evidence type="ECO:0000256" key="1">
    <source>
        <dbReference type="SAM" id="Coils"/>
    </source>
</evidence>
<feature type="region of interest" description="Disordered" evidence="2">
    <location>
        <begin position="105"/>
        <end position="124"/>
    </location>
</feature>
<reference evidence="3 4" key="1">
    <citation type="journal article" date="2019" name="Sci. Rep.">
        <title>A high-quality genome of Eragrostis curvula grass provides insights into Poaceae evolution and supports new strategies to enhance forage quality.</title>
        <authorList>
            <person name="Carballo J."/>
            <person name="Santos B.A.C.M."/>
            <person name="Zappacosta D."/>
            <person name="Garbus I."/>
            <person name="Selva J.P."/>
            <person name="Gallo C.A."/>
            <person name="Diaz A."/>
            <person name="Albertini E."/>
            <person name="Caccamo M."/>
            <person name="Echenique V."/>
        </authorList>
    </citation>
    <scope>NUCLEOTIDE SEQUENCE [LARGE SCALE GENOMIC DNA]</scope>
    <source>
        <strain evidence="4">cv. Victoria</strain>
        <tissue evidence="3">Leaf</tissue>
    </source>
</reference>
<dbReference type="OrthoDB" id="1916775at2759"/>
<proteinExistence type="predicted"/>
<accession>A0A5J9V1T7</accession>
<protein>
    <submittedName>
        <fullName evidence="3">Uncharacterized protein</fullName>
    </submittedName>
</protein>
<feature type="compositionally biased region" description="Polar residues" evidence="2">
    <location>
        <begin position="293"/>
        <end position="305"/>
    </location>
</feature>
<feature type="region of interest" description="Disordered" evidence="2">
    <location>
        <begin position="334"/>
        <end position="357"/>
    </location>
</feature>
<sequence length="357" mass="39147">MHRNDPIRPSISLHHMNVPMLPIVHVRREHRRTGPFGLAKFKNGRSTPPLTRNRSRGDQIGGRPGVSKQIIGGKVRIGGRDEERQVNLRYLRFVGARVDTERAGVEPGRAIQEKSNRTQDTKNRRRAARIFKMPEVRVATRSVLADHSGGGFFIRRVASPGAVVVKGGVKPLARQALTPSSNKENVPPAGAVTAAPKKRSPLPDWYPRTPLRDITSIVKALERRRSRLEDAAALQQIQWTEDPTTPVQVEQNVPQSTPQTHETLVVVASGPGSTQVVANPTTSSAEGKLKAPSSPSDCSLQTVPSKPNDPALADLEKELSGSIEQIEKIVSRNLKKAPKAAQPSKMTAQRRTLMSMR</sequence>
<dbReference type="Proteomes" id="UP000324897">
    <property type="component" value="Chromosome 1"/>
</dbReference>
<dbReference type="InterPro" id="IPR034590">
    <property type="entry name" value="POLYCHOME/GIG1"/>
</dbReference>
<dbReference type="PANTHER" id="PTHR35119">
    <property type="entry name" value="PROTEIN POLYCHOME"/>
    <property type="match status" value="1"/>
</dbReference>
<evidence type="ECO:0000313" key="4">
    <source>
        <dbReference type="Proteomes" id="UP000324897"/>
    </source>
</evidence>
<dbReference type="GO" id="GO:0051783">
    <property type="term" value="P:regulation of nuclear division"/>
    <property type="evidence" value="ECO:0007669"/>
    <property type="project" value="InterPro"/>
</dbReference>
<feature type="compositionally biased region" description="Polar residues" evidence="2">
    <location>
        <begin position="344"/>
        <end position="357"/>
    </location>
</feature>
<dbReference type="Gramene" id="TVU29484">
    <property type="protein sequence ID" value="TVU29484"/>
    <property type="gene ID" value="EJB05_21050"/>
</dbReference>
<name>A0A5J9V1T7_9POAL</name>
<feature type="compositionally biased region" description="Basic and acidic residues" evidence="2">
    <location>
        <begin position="111"/>
        <end position="122"/>
    </location>
</feature>
<feature type="coiled-coil region" evidence="1">
    <location>
        <begin position="211"/>
        <end position="238"/>
    </location>
</feature>